<organism evidence="3 4">
    <name type="scientific">Helicoverpa armigera</name>
    <name type="common">Cotton bollworm</name>
    <name type="synonym">Heliothis armigera</name>
    <dbReference type="NCBI Taxonomy" id="29058"/>
    <lineage>
        <taxon>Eukaryota</taxon>
        <taxon>Metazoa</taxon>
        <taxon>Ecdysozoa</taxon>
        <taxon>Arthropoda</taxon>
        <taxon>Hexapoda</taxon>
        <taxon>Insecta</taxon>
        <taxon>Pterygota</taxon>
        <taxon>Neoptera</taxon>
        <taxon>Endopterygota</taxon>
        <taxon>Lepidoptera</taxon>
        <taxon>Glossata</taxon>
        <taxon>Ditrysia</taxon>
        <taxon>Noctuoidea</taxon>
        <taxon>Noctuidae</taxon>
        <taxon>Heliothinae</taxon>
        <taxon>Helicoverpa</taxon>
    </lineage>
</organism>
<keyword evidence="4" id="KW-1185">Reference proteome</keyword>
<feature type="compositionally biased region" description="Basic residues" evidence="1">
    <location>
        <begin position="1"/>
        <end position="19"/>
    </location>
</feature>
<gene>
    <name evidence="3" type="primary">HaOG214933</name>
    <name evidence="3" type="ORF">B5X24_HaOG214933</name>
</gene>
<dbReference type="Proteomes" id="UP000249218">
    <property type="component" value="Unassembled WGS sequence"/>
</dbReference>
<keyword evidence="2" id="KW-1133">Transmembrane helix</keyword>
<feature type="transmembrane region" description="Helical" evidence="2">
    <location>
        <begin position="100"/>
        <end position="122"/>
    </location>
</feature>
<dbReference type="AlphaFoldDB" id="A0A2W1B1C5"/>
<keyword evidence="2" id="KW-0812">Transmembrane</keyword>
<reference evidence="3 4" key="1">
    <citation type="journal article" date="2017" name="BMC Biol.">
        <title>Genomic innovations, transcriptional plasticity and gene loss underlying the evolution and divergence of two highly polyphagous and invasive Helicoverpa pest species.</title>
        <authorList>
            <person name="Pearce S.L."/>
            <person name="Clarke D.F."/>
            <person name="East P.D."/>
            <person name="Elfekih S."/>
            <person name="Gordon K.H."/>
            <person name="Jermiin L.S."/>
            <person name="McGaughran A."/>
            <person name="Oakeshott J.G."/>
            <person name="Papanikolaou A."/>
            <person name="Perera O.P."/>
            <person name="Rane R.V."/>
            <person name="Richards S."/>
            <person name="Tay W.T."/>
            <person name="Walsh T.K."/>
            <person name="Anderson A."/>
            <person name="Anderson C.J."/>
            <person name="Asgari S."/>
            <person name="Board P.G."/>
            <person name="Bretschneider A."/>
            <person name="Campbell P.M."/>
            <person name="Chertemps T."/>
            <person name="Christeller J.T."/>
            <person name="Coppin C.W."/>
            <person name="Downes S.J."/>
            <person name="Duan G."/>
            <person name="Farnsworth C.A."/>
            <person name="Good R.T."/>
            <person name="Han L.B."/>
            <person name="Han Y.C."/>
            <person name="Hatje K."/>
            <person name="Horne I."/>
            <person name="Huang Y.P."/>
            <person name="Hughes D.S."/>
            <person name="Jacquin-Joly E."/>
            <person name="James W."/>
            <person name="Jhangiani S."/>
            <person name="Kollmar M."/>
            <person name="Kuwar S.S."/>
            <person name="Li S."/>
            <person name="Liu N.Y."/>
            <person name="Maibeche M.T."/>
            <person name="Miller J.R."/>
            <person name="Montagne N."/>
            <person name="Perry T."/>
            <person name="Qu J."/>
            <person name="Song S.V."/>
            <person name="Sutton G.G."/>
            <person name="Vogel H."/>
            <person name="Walenz B.P."/>
            <person name="Xu W."/>
            <person name="Zhang H.J."/>
            <person name="Zou Z."/>
            <person name="Batterham P."/>
            <person name="Edwards O.R."/>
            <person name="Feyereisen R."/>
            <person name="Gibbs R.A."/>
            <person name="Heckel D.G."/>
            <person name="McGrath A."/>
            <person name="Robin C."/>
            <person name="Scherer S.E."/>
            <person name="Worley K.C."/>
            <person name="Wu Y.D."/>
        </authorList>
    </citation>
    <scope>NUCLEOTIDE SEQUENCE [LARGE SCALE GENOMIC DNA]</scope>
    <source>
        <strain evidence="3">Harm_GR_Male_#8</strain>
        <tissue evidence="3">Whole organism</tissue>
    </source>
</reference>
<evidence type="ECO:0000256" key="2">
    <source>
        <dbReference type="SAM" id="Phobius"/>
    </source>
</evidence>
<keyword evidence="2" id="KW-0472">Membrane</keyword>
<accession>A0A2W1B1C5</accession>
<feature type="region of interest" description="Disordered" evidence="1">
    <location>
        <begin position="1"/>
        <end position="24"/>
    </location>
</feature>
<evidence type="ECO:0000256" key="1">
    <source>
        <dbReference type="SAM" id="MobiDB-lite"/>
    </source>
</evidence>
<evidence type="ECO:0000313" key="3">
    <source>
        <dbReference type="EMBL" id="PZC70772.1"/>
    </source>
</evidence>
<name>A0A2W1B1C5_HELAM</name>
<dbReference type="EMBL" id="KZ150468">
    <property type="protein sequence ID" value="PZC70772.1"/>
    <property type="molecule type" value="Genomic_DNA"/>
</dbReference>
<proteinExistence type="predicted"/>
<protein>
    <submittedName>
        <fullName evidence="3">Uncharacterized protein</fullName>
    </submittedName>
</protein>
<evidence type="ECO:0000313" key="4">
    <source>
        <dbReference type="Proteomes" id="UP000249218"/>
    </source>
</evidence>
<sequence>MKRLASKMKKNKNKKKKRKQPDMKCEDVGAERFYVQTDDAGSYSIWDILCLPYAMCSKVWDFCSTICAGANQCMICLMCVQYCCCKLQRLTTPDPIIFPYYFYMYCQVIVLTVGFLLIWFFFGKSVFLPFLRAVYEAFFPPKDLIRNATRASFRKYCFRKGEVFNTPIAQNSAPLPTGSSVITFLIEVFLNQVFQ</sequence>